<accession>A0A6M0SQX3</accession>
<protein>
    <submittedName>
        <fullName evidence="1">Uncharacterized protein</fullName>
    </submittedName>
</protein>
<evidence type="ECO:0000313" key="2">
    <source>
        <dbReference type="Proteomes" id="UP000472355"/>
    </source>
</evidence>
<dbReference type="AlphaFoldDB" id="A0A6M0SQX3"/>
<name>A0A6M0SQX3_CLOBO</name>
<gene>
    <name evidence="1" type="ORF">EXM65_14320</name>
</gene>
<dbReference type="Proteomes" id="UP000472355">
    <property type="component" value="Unassembled WGS sequence"/>
</dbReference>
<organism evidence="1 2">
    <name type="scientific">Clostridium botulinum</name>
    <dbReference type="NCBI Taxonomy" id="1491"/>
    <lineage>
        <taxon>Bacteria</taxon>
        <taxon>Bacillati</taxon>
        <taxon>Bacillota</taxon>
        <taxon>Clostridia</taxon>
        <taxon>Eubacteriales</taxon>
        <taxon>Clostridiaceae</taxon>
        <taxon>Clostridium</taxon>
    </lineage>
</organism>
<proteinExistence type="predicted"/>
<comment type="caution">
    <text evidence="1">The sequence shown here is derived from an EMBL/GenBank/DDBJ whole genome shotgun (WGS) entry which is preliminary data.</text>
</comment>
<reference evidence="1 2" key="1">
    <citation type="submission" date="2019-02" db="EMBL/GenBank/DDBJ databases">
        <title>Genome sequencing of Clostridium botulinum clinical isolates.</title>
        <authorList>
            <person name="Brunt J."/>
            <person name="Van Vliet A.H.M."/>
            <person name="Stringer S.C."/>
            <person name="Grant K.A."/>
            <person name="Carter A.C."/>
            <person name="Peck M.W."/>
        </authorList>
    </citation>
    <scope>NUCLEOTIDE SEQUENCE [LARGE SCALE GENOMIC DNA]</scope>
    <source>
        <strain evidence="1 2">H113700579</strain>
    </source>
</reference>
<dbReference type="EMBL" id="SGKU01000046">
    <property type="protein sequence ID" value="NFA43703.1"/>
    <property type="molecule type" value="Genomic_DNA"/>
</dbReference>
<sequence>MKKEREMELMLNGFKMEVKGILQNFNEIMNATLGDTVTITSSEGSETRKLTPYDTIDFYQNEWCNTVESLSEIGIELEEDMVPILEKENHTKVYEELQRYASIAKSDGAISYLEYNDVQIPYTNICMEDNVEGNTMLIPFLGESIGNDPQAFILLKKNSKYKVIDKTGDMEQPLLVEIK</sequence>
<evidence type="ECO:0000313" key="1">
    <source>
        <dbReference type="EMBL" id="NFA43703.1"/>
    </source>
</evidence>